<gene>
    <name evidence="2" type="ORF">DCW74_04100</name>
</gene>
<dbReference type="Proteomes" id="UP000263517">
    <property type="component" value="Unassembled WGS sequence"/>
</dbReference>
<evidence type="ECO:0000313" key="2">
    <source>
        <dbReference type="EMBL" id="HAW74902.1"/>
    </source>
</evidence>
<feature type="domain" description="DUF1330" evidence="1">
    <location>
        <begin position="43"/>
        <end position="133"/>
    </location>
</feature>
<dbReference type="Pfam" id="PF07045">
    <property type="entry name" value="DUF1330"/>
    <property type="match status" value="1"/>
</dbReference>
<dbReference type="Gene3D" id="3.30.70.100">
    <property type="match status" value="1"/>
</dbReference>
<comment type="caution">
    <text evidence="2">The sequence shown here is derived from an EMBL/GenBank/DDBJ whole genome shotgun (WGS) entry which is preliminary data.</text>
</comment>
<evidence type="ECO:0000259" key="1">
    <source>
        <dbReference type="Pfam" id="PF07045"/>
    </source>
</evidence>
<dbReference type="SUPFAM" id="SSF54909">
    <property type="entry name" value="Dimeric alpha+beta barrel"/>
    <property type="match status" value="1"/>
</dbReference>
<reference evidence="2 3" key="1">
    <citation type="journal article" date="2018" name="Nat. Biotechnol.">
        <title>A standardized bacterial taxonomy based on genome phylogeny substantially revises the tree of life.</title>
        <authorList>
            <person name="Parks D.H."/>
            <person name="Chuvochina M."/>
            <person name="Waite D.W."/>
            <person name="Rinke C."/>
            <person name="Skarshewski A."/>
            <person name="Chaumeil P.A."/>
            <person name="Hugenholtz P."/>
        </authorList>
    </citation>
    <scope>NUCLEOTIDE SEQUENCE [LARGE SCALE GENOMIC DNA]</scope>
    <source>
        <strain evidence="2">UBA11978</strain>
    </source>
</reference>
<evidence type="ECO:0000313" key="3">
    <source>
        <dbReference type="Proteomes" id="UP000263517"/>
    </source>
</evidence>
<dbReference type="AlphaFoldDB" id="A0A350P0T5"/>
<dbReference type="InterPro" id="IPR010753">
    <property type="entry name" value="DUF1330"/>
</dbReference>
<sequence length="151" mass="17323">MTYKLKCQRSDLTLVLGDYEGLPASMCRICDQNLQKIKELVLSAYVIFNYKILDRRKIDQLTELVKPIDEKYEAEVIVGSPVKTIEGSTFPNMVIYKFKNFAAASQWFYSKEHQEVSIFRNAVTEGWATIVPGISETDDLIQSGYFECKDT</sequence>
<organism evidence="2 3">
    <name type="scientific">Alteromonas australica</name>
    <dbReference type="NCBI Taxonomy" id="589873"/>
    <lineage>
        <taxon>Bacteria</taxon>
        <taxon>Pseudomonadati</taxon>
        <taxon>Pseudomonadota</taxon>
        <taxon>Gammaproteobacteria</taxon>
        <taxon>Alteromonadales</taxon>
        <taxon>Alteromonadaceae</taxon>
        <taxon>Alteromonas/Salinimonas group</taxon>
        <taxon>Alteromonas</taxon>
    </lineage>
</organism>
<dbReference type="InterPro" id="IPR011008">
    <property type="entry name" value="Dimeric_a/b-barrel"/>
</dbReference>
<proteinExistence type="predicted"/>
<protein>
    <recommendedName>
        <fullName evidence="1">DUF1330 domain-containing protein</fullName>
    </recommendedName>
</protein>
<name>A0A350P0T5_9ALTE</name>
<dbReference type="EMBL" id="DNAN01000139">
    <property type="protein sequence ID" value="HAW74902.1"/>
    <property type="molecule type" value="Genomic_DNA"/>
</dbReference>
<accession>A0A350P0T5</accession>